<reference evidence="1 2" key="1">
    <citation type="submission" date="2017-11" db="EMBL/GenBank/DDBJ databases">
        <title>The genome of Rhizophagus clarus HR1 reveals common genetic basis of auxotrophy among arbuscular mycorrhizal fungi.</title>
        <authorList>
            <person name="Kobayashi Y."/>
        </authorList>
    </citation>
    <scope>NUCLEOTIDE SEQUENCE [LARGE SCALE GENOMIC DNA]</scope>
    <source>
        <strain evidence="1 2">HR1</strain>
    </source>
</reference>
<dbReference type="AlphaFoldDB" id="A0A2Z6S5E8"/>
<comment type="caution">
    <text evidence="1">The sequence shown here is derived from an EMBL/GenBank/DDBJ whole genome shotgun (WGS) entry which is preliminary data.</text>
</comment>
<evidence type="ECO:0000313" key="2">
    <source>
        <dbReference type="Proteomes" id="UP000247702"/>
    </source>
</evidence>
<gene>
    <name evidence="1" type="ORF">RclHR1_09690001</name>
</gene>
<name>A0A2Z6S5E8_9GLOM</name>
<sequence>MLIAHIMIEELTNTIKSLPNNKANGPNGLTYEMRKKFSKDYLHIIFSLFNNILPNRWQKALLYPIPKPEYWNCDPNKTRPIILLDTLRKIFTKIITARPNTFLASTNALQPNNQAGLQGSSTMIEIIFKLQTITTQNTSPLLRTT</sequence>
<organism evidence="1 2">
    <name type="scientific">Rhizophagus clarus</name>
    <dbReference type="NCBI Taxonomy" id="94130"/>
    <lineage>
        <taxon>Eukaryota</taxon>
        <taxon>Fungi</taxon>
        <taxon>Fungi incertae sedis</taxon>
        <taxon>Mucoromycota</taxon>
        <taxon>Glomeromycotina</taxon>
        <taxon>Glomeromycetes</taxon>
        <taxon>Glomerales</taxon>
        <taxon>Glomeraceae</taxon>
        <taxon>Rhizophagus</taxon>
    </lineage>
</organism>
<evidence type="ECO:0008006" key="3">
    <source>
        <dbReference type="Google" id="ProtNLM"/>
    </source>
</evidence>
<dbReference type="PANTHER" id="PTHR19446">
    <property type="entry name" value="REVERSE TRANSCRIPTASES"/>
    <property type="match status" value="1"/>
</dbReference>
<protein>
    <recommendedName>
        <fullName evidence="3">Reverse transcriptase domain-containing protein</fullName>
    </recommendedName>
</protein>
<dbReference type="EMBL" id="BEXD01004391">
    <property type="protein sequence ID" value="GBC10496.1"/>
    <property type="molecule type" value="Genomic_DNA"/>
</dbReference>
<keyword evidence="2" id="KW-1185">Reference proteome</keyword>
<evidence type="ECO:0000313" key="1">
    <source>
        <dbReference type="EMBL" id="GBC10496.1"/>
    </source>
</evidence>
<dbReference type="Proteomes" id="UP000247702">
    <property type="component" value="Unassembled WGS sequence"/>
</dbReference>
<accession>A0A2Z6S5E8</accession>
<proteinExistence type="predicted"/>